<accession>A0A6C0EJN1</accession>
<feature type="region of interest" description="Disordered" evidence="1">
    <location>
        <begin position="27"/>
        <end position="90"/>
    </location>
</feature>
<feature type="compositionally biased region" description="Basic residues" evidence="1">
    <location>
        <begin position="33"/>
        <end position="56"/>
    </location>
</feature>
<dbReference type="AlphaFoldDB" id="A0A6C0EJN1"/>
<protein>
    <submittedName>
        <fullName evidence="2">Uncharacterized protein</fullName>
    </submittedName>
</protein>
<feature type="compositionally biased region" description="Basic and acidic residues" evidence="1">
    <location>
        <begin position="76"/>
        <end position="90"/>
    </location>
</feature>
<evidence type="ECO:0000256" key="1">
    <source>
        <dbReference type="SAM" id="MobiDB-lite"/>
    </source>
</evidence>
<reference evidence="2" key="1">
    <citation type="journal article" date="2020" name="Nature">
        <title>Giant virus diversity and host interactions through global metagenomics.</title>
        <authorList>
            <person name="Schulz F."/>
            <person name="Roux S."/>
            <person name="Paez-Espino D."/>
            <person name="Jungbluth S."/>
            <person name="Walsh D.A."/>
            <person name="Denef V.J."/>
            <person name="McMahon K.D."/>
            <person name="Konstantinidis K.T."/>
            <person name="Eloe-Fadrosh E.A."/>
            <person name="Kyrpides N.C."/>
            <person name="Woyke T."/>
        </authorList>
    </citation>
    <scope>NUCLEOTIDE SEQUENCE</scope>
    <source>
        <strain evidence="2">GVMAG-M-3300005589-24</strain>
    </source>
</reference>
<dbReference type="EMBL" id="MN738876">
    <property type="protein sequence ID" value="QHT29384.1"/>
    <property type="molecule type" value="Genomic_DNA"/>
</dbReference>
<sequence>MSGRTKEKTDRRLTRSIRLRKYESVYRECTRHSSPKHSSKHQHHSFSKHHHHTPEHKHKDSTARKKKSLNSYQQFVKEESKKEKYQSMRGSERFAAIAAVWEHKKRYGKRKKKPIKS</sequence>
<organism evidence="2">
    <name type="scientific">viral metagenome</name>
    <dbReference type="NCBI Taxonomy" id="1070528"/>
    <lineage>
        <taxon>unclassified sequences</taxon>
        <taxon>metagenomes</taxon>
        <taxon>organismal metagenomes</taxon>
    </lineage>
</organism>
<proteinExistence type="predicted"/>
<name>A0A6C0EJN1_9ZZZZ</name>
<evidence type="ECO:0000313" key="2">
    <source>
        <dbReference type="EMBL" id="QHT29384.1"/>
    </source>
</evidence>